<keyword evidence="2" id="KW-1185">Reference proteome</keyword>
<dbReference type="AlphaFoldDB" id="A0A2P2GKQ1"/>
<dbReference type="EMBL" id="LAQS01000030">
    <property type="protein sequence ID" value="KKZ72094.1"/>
    <property type="molecule type" value="Genomic_DNA"/>
</dbReference>
<organism evidence="1 2">
    <name type="scientific">Streptomyces showdoensis</name>
    <dbReference type="NCBI Taxonomy" id="68268"/>
    <lineage>
        <taxon>Bacteria</taxon>
        <taxon>Bacillati</taxon>
        <taxon>Actinomycetota</taxon>
        <taxon>Actinomycetes</taxon>
        <taxon>Kitasatosporales</taxon>
        <taxon>Streptomycetaceae</taxon>
        <taxon>Streptomyces</taxon>
    </lineage>
</organism>
<evidence type="ECO:0000313" key="1">
    <source>
        <dbReference type="EMBL" id="KKZ72094.1"/>
    </source>
</evidence>
<gene>
    <name evidence="1" type="ORF">VO63_20160</name>
</gene>
<comment type="caution">
    <text evidence="1">The sequence shown here is derived from an EMBL/GenBank/DDBJ whole genome shotgun (WGS) entry which is preliminary data.</text>
</comment>
<dbReference type="OrthoDB" id="4307417at2"/>
<evidence type="ECO:0008006" key="3">
    <source>
        <dbReference type="Google" id="ProtNLM"/>
    </source>
</evidence>
<sequence>MASTIAQPTLPKLDLVTYKEAKALFAETGHAVSESTMRRWMKEGGRVTVRMAGGVYVSFSDLLVAHGDWVAAAATIP</sequence>
<dbReference type="RefSeq" id="WP_046909256.1">
    <property type="nucleotide sequence ID" value="NZ_BAAAXG010000009.1"/>
</dbReference>
<proteinExistence type="predicted"/>
<reference evidence="1 2" key="1">
    <citation type="submission" date="2015-05" db="EMBL/GenBank/DDBJ databases">
        <title>Draft Genome assembly of Streptomyces showdoensis.</title>
        <authorList>
            <person name="Thapa K.K."/>
            <person name="Metsa-Ketela M."/>
        </authorList>
    </citation>
    <scope>NUCLEOTIDE SEQUENCE [LARGE SCALE GENOMIC DNA]</scope>
    <source>
        <strain evidence="1 2">ATCC 15227</strain>
    </source>
</reference>
<accession>A0A2P2GKQ1</accession>
<protein>
    <recommendedName>
        <fullName evidence="3">Excisionase</fullName>
    </recommendedName>
</protein>
<evidence type="ECO:0000313" key="2">
    <source>
        <dbReference type="Proteomes" id="UP000265325"/>
    </source>
</evidence>
<dbReference type="Proteomes" id="UP000265325">
    <property type="component" value="Unassembled WGS sequence"/>
</dbReference>
<name>A0A2P2GKQ1_STREW</name>